<organism evidence="2 3">
    <name type="scientific">Sporomusa acidovorans (strain ATCC 49682 / DSM 3132 / Mol)</name>
    <dbReference type="NCBI Taxonomy" id="1123286"/>
    <lineage>
        <taxon>Bacteria</taxon>
        <taxon>Bacillati</taxon>
        <taxon>Bacillota</taxon>
        <taxon>Negativicutes</taxon>
        <taxon>Selenomonadales</taxon>
        <taxon>Sporomusaceae</taxon>
        <taxon>Sporomusa</taxon>
    </lineage>
</organism>
<dbReference type="InterPro" id="IPR036237">
    <property type="entry name" value="Xyl_isomerase-like_sf"/>
</dbReference>
<sequence length="271" mass="30383">MKLAYPVGTPEARGKMLAYQGEFADICSTLKSIGYSGVELFVRSPQEMDVSRVSRAIEKQNLEVAAIGTGPLVGEDKLTFTALDESRRRAAIDRTKVVIDFAALFGTQVIIGKLRGDLQAGNVEISKKWMKEAFLEVGAYAHTRNVKITIEPQSRLAVNNLNTAEQAVEWINELKLPNLYVMLDSYHMNIEETSMAAGILAAKGHNIHMHLADDNRGIPGTGQIDFHDLVRRLRAIQYRYYLSLEINQFPDSFKAAQASFEYLYPIITEKR</sequence>
<name>A0ABZ3J296_SPOA4</name>
<dbReference type="Gene3D" id="3.20.20.150">
    <property type="entry name" value="Divalent-metal-dependent TIM barrel enzymes"/>
    <property type="match status" value="1"/>
</dbReference>
<keyword evidence="2" id="KW-0413">Isomerase</keyword>
<dbReference type="GO" id="GO:0016853">
    <property type="term" value="F:isomerase activity"/>
    <property type="evidence" value="ECO:0007669"/>
    <property type="project" value="UniProtKB-KW"/>
</dbReference>
<protein>
    <submittedName>
        <fullName evidence="2">5-keto-L-gluconate epimerase</fullName>
        <ecNumber evidence="2">5.1.3.-</ecNumber>
    </submittedName>
</protein>
<dbReference type="PANTHER" id="PTHR12110">
    <property type="entry name" value="HYDROXYPYRUVATE ISOMERASE"/>
    <property type="match status" value="1"/>
</dbReference>
<reference evidence="2" key="1">
    <citation type="submission" date="2024-05" db="EMBL/GenBank/DDBJ databases">
        <title>Isolation and characterization of Sporomusa carbonis sp. nov., a carboxydotrophic hydrogenogen in the genus of Sporomusa isolated from a charcoal burning pile.</title>
        <authorList>
            <person name="Boeer T."/>
            <person name="Rosenbaum F."/>
            <person name="Eysell L."/>
            <person name="Mueller V."/>
            <person name="Daniel R."/>
            <person name="Poehlein A."/>
        </authorList>
    </citation>
    <scope>NUCLEOTIDE SEQUENCE [LARGE SCALE GENOMIC DNA]</scope>
    <source>
        <strain evidence="2">DSM 3132</strain>
    </source>
</reference>
<dbReference type="InterPro" id="IPR013022">
    <property type="entry name" value="Xyl_isomerase-like_TIM-brl"/>
</dbReference>
<feature type="domain" description="Xylose isomerase-like TIM barrel" evidence="1">
    <location>
        <begin position="30"/>
        <end position="263"/>
    </location>
</feature>
<dbReference type="EC" id="5.1.3.-" evidence="2"/>
<evidence type="ECO:0000313" key="3">
    <source>
        <dbReference type="Proteomes" id="UP000216052"/>
    </source>
</evidence>
<dbReference type="PANTHER" id="PTHR12110:SF41">
    <property type="entry name" value="INOSOSE DEHYDRATASE"/>
    <property type="match status" value="1"/>
</dbReference>
<dbReference type="Proteomes" id="UP000216052">
    <property type="component" value="Chromosome"/>
</dbReference>
<evidence type="ECO:0000313" key="2">
    <source>
        <dbReference type="EMBL" id="XFO72181.1"/>
    </source>
</evidence>
<keyword evidence="3" id="KW-1185">Reference proteome</keyword>
<dbReference type="RefSeq" id="WP_093796504.1">
    <property type="nucleotide sequence ID" value="NZ_CP155571.1"/>
</dbReference>
<dbReference type="EMBL" id="CP155571">
    <property type="protein sequence ID" value="XFO72181.1"/>
    <property type="molecule type" value="Genomic_DNA"/>
</dbReference>
<gene>
    <name evidence="2" type="primary">iolO_1</name>
    <name evidence="2" type="ORF">SPACI_022270</name>
</gene>
<evidence type="ECO:0000259" key="1">
    <source>
        <dbReference type="Pfam" id="PF01261"/>
    </source>
</evidence>
<dbReference type="Pfam" id="PF01261">
    <property type="entry name" value="AP_endonuc_2"/>
    <property type="match status" value="1"/>
</dbReference>
<dbReference type="SUPFAM" id="SSF51658">
    <property type="entry name" value="Xylose isomerase-like"/>
    <property type="match status" value="1"/>
</dbReference>
<dbReference type="InterPro" id="IPR050312">
    <property type="entry name" value="IolE/XylAMocC-like"/>
</dbReference>
<accession>A0ABZ3J296</accession>
<proteinExistence type="predicted"/>